<protein>
    <submittedName>
        <fullName evidence="2">Uncharacterized protein</fullName>
    </submittedName>
</protein>
<dbReference type="EMBL" id="JAHXZJ010000374">
    <property type="protein sequence ID" value="KAH0561749.1"/>
    <property type="molecule type" value="Genomic_DNA"/>
</dbReference>
<sequence>MANGGFGSAVKGPGQWLVRDGRNSALLASTRNAPQWAENNRVSSLLILQLSASSFQHPFGQSEENPGGGSGSSAFGERMELGRPPVELGLLSRSVGTASSGLPAKARVTSLFIPF</sequence>
<dbReference type="Proteomes" id="UP000826195">
    <property type="component" value="Unassembled WGS sequence"/>
</dbReference>
<comment type="caution">
    <text evidence="2">The sequence shown here is derived from an EMBL/GenBank/DDBJ whole genome shotgun (WGS) entry which is preliminary data.</text>
</comment>
<evidence type="ECO:0000313" key="3">
    <source>
        <dbReference type="Proteomes" id="UP000826195"/>
    </source>
</evidence>
<proteinExistence type="predicted"/>
<gene>
    <name evidence="2" type="ORF">KQX54_019223</name>
</gene>
<reference evidence="2 3" key="1">
    <citation type="journal article" date="2021" name="J. Hered.">
        <title>A chromosome-level genome assembly of the parasitoid wasp, Cotesia glomerata (Hymenoptera: Braconidae).</title>
        <authorList>
            <person name="Pinto B.J."/>
            <person name="Weis J.J."/>
            <person name="Gamble T."/>
            <person name="Ode P.J."/>
            <person name="Paul R."/>
            <person name="Zaspel J.M."/>
        </authorList>
    </citation>
    <scope>NUCLEOTIDE SEQUENCE [LARGE SCALE GENOMIC DNA]</scope>
    <source>
        <strain evidence="2">CgM1</strain>
    </source>
</reference>
<evidence type="ECO:0000313" key="2">
    <source>
        <dbReference type="EMBL" id="KAH0561749.1"/>
    </source>
</evidence>
<name>A0AAV7J1P9_COTGL</name>
<organism evidence="2 3">
    <name type="scientific">Cotesia glomerata</name>
    <name type="common">Lepidopteran parasitic wasp</name>
    <name type="synonym">Apanteles glomeratus</name>
    <dbReference type="NCBI Taxonomy" id="32391"/>
    <lineage>
        <taxon>Eukaryota</taxon>
        <taxon>Metazoa</taxon>
        <taxon>Ecdysozoa</taxon>
        <taxon>Arthropoda</taxon>
        <taxon>Hexapoda</taxon>
        <taxon>Insecta</taxon>
        <taxon>Pterygota</taxon>
        <taxon>Neoptera</taxon>
        <taxon>Endopterygota</taxon>
        <taxon>Hymenoptera</taxon>
        <taxon>Apocrita</taxon>
        <taxon>Ichneumonoidea</taxon>
        <taxon>Braconidae</taxon>
        <taxon>Microgastrinae</taxon>
        <taxon>Cotesia</taxon>
    </lineage>
</organism>
<evidence type="ECO:0000256" key="1">
    <source>
        <dbReference type="SAM" id="MobiDB-lite"/>
    </source>
</evidence>
<keyword evidence="3" id="KW-1185">Reference proteome</keyword>
<accession>A0AAV7J1P9</accession>
<feature type="region of interest" description="Disordered" evidence="1">
    <location>
        <begin position="57"/>
        <end position="79"/>
    </location>
</feature>
<dbReference type="AlphaFoldDB" id="A0AAV7J1P9"/>